<evidence type="ECO:0000313" key="1">
    <source>
        <dbReference type="EMBL" id="OIQ88231.1"/>
    </source>
</evidence>
<dbReference type="EMBL" id="MLJW01000381">
    <property type="protein sequence ID" value="OIQ88231.1"/>
    <property type="molecule type" value="Genomic_DNA"/>
</dbReference>
<protein>
    <submittedName>
        <fullName evidence="1">Uncharacterized protein</fullName>
    </submittedName>
</protein>
<sequence>MSIYIVKNERNEEISAYTDLQWAKYMAEQLQSTFARHFSVEELVSANHLEANPA</sequence>
<gene>
    <name evidence="1" type="ORF">GALL_298830</name>
</gene>
<reference evidence="1" key="1">
    <citation type="submission" date="2016-10" db="EMBL/GenBank/DDBJ databases">
        <title>Sequence of Gallionella enrichment culture.</title>
        <authorList>
            <person name="Poehlein A."/>
            <person name="Muehling M."/>
            <person name="Daniel R."/>
        </authorList>
    </citation>
    <scope>NUCLEOTIDE SEQUENCE</scope>
</reference>
<dbReference type="AlphaFoldDB" id="A0A1J5R860"/>
<proteinExistence type="predicted"/>
<comment type="caution">
    <text evidence="1">The sequence shown here is derived from an EMBL/GenBank/DDBJ whole genome shotgun (WGS) entry which is preliminary data.</text>
</comment>
<organism evidence="1">
    <name type="scientific">mine drainage metagenome</name>
    <dbReference type="NCBI Taxonomy" id="410659"/>
    <lineage>
        <taxon>unclassified sequences</taxon>
        <taxon>metagenomes</taxon>
        <taxon>ecological metagenomes</taxon>
    </lineage>
</organism>
<name>A0A1J5R860_9ZZZZ</name>
<accession>A0A1J5R860</accession>